<sequence length="56" mass="6741">MNWIYEVVYPAVGVTLLVCLLFVLFQGGPQTLRQLFVKNKKQRRRRRKRHSSHQDE</sequence>
<name>A0ABQ2DDP3_9DEIO</name>
<keyword evidence="2" id="KW-0812">Transmembrane</keyword>
<accession>A0ABQ2DDP3</accession>
<evidence type="ECO:0000256" key="1">
    <source>
        <dbReference type="SAM" id="MobiDB-lite"/>
    </source>
</evidence>
<reference evidence="4" key="1">
    <citation type="journal article" date="2019" name="Int. J. Syst. Evol. Microbiol.">
        <title>The Global Catalogue of Microorganisms (GCM) 10K type strain sequencing project: providing services to taxonomists for standard genome sequencing and annotation.</title>
        <authorList>
            <consortium name="The Broad Institute Genomics Platform"/>
            <consortium name="The Broad Institute Genome Sequencing Center for Infectious Disease"/>
            <person name="Wu L."/>
            <person name="Ma J."/>
        </authorList>
    </citation>
    <scope>NUCLEOTIDE SEQUENCE [LARGE SCALE GENOMIC DNA]</scope>
    <source>
        <strain evidence="4">JCM 14370</strain>
    </source>
</reference>
<feature type="region of interest" description="Disordered" evidence="1">
    <location>
        <begin position="37"/>
        <end position="56"/>
    </location>
</feature>
<keyword evidence="2" id="KW-1133">Transmembrane helix</keyword>
<proteinExistence type="predicted"/>
<keyword evidence="4" id="KW-1185">Reference proteome</keyword>
<organism evidence="3 4">
    <name type="scientific">Deinococcus roseus</name>
    <dbReference type="NCBI Taxonomy" id="392414"/>
    <lineage>
        <taxon>Bacteria</taxon>
        <taxon>Thermotogati</taxon>
        <taxon>Deinococcota</taxon>
        <taxon>Deinococci</taxon>
        <taxon>Deinococcales</taxon>
        <taxon>Deinococcaceae</taxon>
        <taxon>Deinococcus</taxon>
    </lineage>
</organism>
<protein>
    <submittedName>
        <fullName evidence="3">Uncharacterized protein</fullName>
    </submittedName>
</protein>
<evidence type="ECO:0000313" key="4">
    <source>
        <dbReference type="Proteomes" id="UP000632222"/>
    </source>
</evidence>
<feature type="compositionally biased region" description="Basic residues" evidence="1">
    <location>
        <begin position="38"/>
        <end position="56"/>
    </location>
</feature>
<evidence type="ECO:0000313" key="3">
    <source>
        <dbReference type="EMBL" id="GGJ52333.1"/>
    </source>
</evidence>
<gene>
    <name evidence="3" type="ORF">GCM10008938_42920</name>
</gene>
<keyword evidence="2" id="KW-0472">Membrane</keyword>
<evidence type="ECO:0000256" key="2">
    <source>
        <dbReference type="SAM" id="Phobius"/>
    </source>
</evidence>
<dbReference type="Proteomes" id="UP000632222">
    <property type="component" value="Unassembled WGS sequence"/>
</dbReference>
<dbReference type="RefSeq" id="WP_189006727.1">
    <property type="nucleotide sequence ID" value="NZ_BMOD01000024.1"/>
</dbReference>
<feature type="transmembrane region" description="Helical" evidence="2">
    <location>
        <begin position="6"/>
        <end position="25"/>
    </location>
</feature>
<comment type="caution">
    <text evidence="3">The sequence shown here is derived from an EMBL/GenBank/DDBJ whole genome shotgun (WGS) entry which is preliminary data.</text>
</comment>
<dbReference type="EMBL" id="BMOD01000024">
    <property type="protein sequence ID" value="GGJ52333.1"/>
    <property type="molecule type" value="Genomic_DNA"/>
</dbReference>